<keyword evidence="6" id="KW-0598">Phosphotransferase system</keyword>
<dbReference type="GO" id="GO:0016020">
    <property type="term" value="C:membrane"/>
    <property type="evidence" value="ECO:0007669"/>
    <property type="project" value="InterPro"/>
</dbReference>
<keyword evidence="10" id="KW-1185">Reference proteome</keyword>
<feature type="domain" description="PTS EIIA type-4" evidence="8">
    <location>
        <begin position="1"/>
        <end position="123"/>
    </location>
</feature>
<evidence type="ECO:0000256" key="5">
    <source>
        <dbReference type="ARBA" id="ARBA00022679"/>
    </source>
</evidence>
<dbReference type="InterPro" id="IPR033887">
    <property type="entry name" value="PTS_IIA_man"/>
</dbReference>
<dbReference type="PANTHER" id="PTHR33799">
    <property type="entry name" value="PTS PERMEASE-RELATED-RELATED"/>
    <property type="match status" value="1"/>
</dbReference>
<evidence type="ECO:0000256" key="2">
    <source>
        <dbReference type="ARBA" id="ARBA00022448"/>
    </source>
</evidence>
<sequence length="135" mass="14877">MIGILLVTHGKFGNELIKSAELIVGRQKNTLALGLEHGDDVEELRRKVKEAIKDLEQGHGVLVLTDLFGGSPSNVSTANMKEMKFQCLTGVNLPMLLEAFSSREYADLDTLADRCYHAGIEGIRNIKKILDLDVI</sequence>
<dbReference type="GO" id="GO:0016301">
    <property type="term" value="F:kinase activity"/>
    <property type="evidence" value="ECO:0007669"/>
    <property type="project" value="UniProtKB-KW"/>
</dbReference>
<accession>A0A8A0RKM4</accession>
<evidence type="ECO:0000256" key="4">
    <source>
        <dbReference type="ARBA" id="ARBA00022597"/>
    </source>
</evidence>
<dbReference type="PROSITE" id="PS51096">
    <property type="entry name" value="PTS_EIIA_TYPE_4"/>
    <property type="match status" value="1"/>
</dbReference>
<dbReference type="KEGG" id="kme:H0A61_00399"/>
<keyword evidence="7" id="KW-0418">Kinase</keyword>
<keyword evidence="2" id="KW-0813">Transport</keyword>
<evidence type="ECO:0000259" key="8">
    <source>
        <dbReference type="PROSITE" id="PS51096"/>
    </source>
</evidence>
<dbReference type="PANTHER" id="PTHR33799:SF1">
    <property type="entry name" value="PTS SYSTEM MANNOSE-SPECIFIC EIIAB COMPONENT-RELATED"/>
    <property type="match status" value="1"/>
</dbReference>
<organism evidence="9 10">
    <name type="scientific">Koleobacter methoxysyntrophicus</name>
    <dbReference type="NCBI Taxonomy" id="2751313"/>
    <lineage>
        <taxon>Bacteria</taxon>
        <taxon>Bacillati</taxon>
        <taxon>Bacillota</taxon>
        <taxon>Clostridia</taxon>
        <taxon>Koleobacterales</taxon>
        <taxon>Koleobacteraceae</taxon>
        <taxon>Koleobacter</taxon>
    </lineage>
</organism>
<dbReference type="GO" id="GO:0005737">
    <property type="term" value="C:cytoplasm"/>
    <property type="evidence" value="ECO:0007669"/>
    <property type="project" value="UniProtKB-SubCell"/>
</dbReference>
<dbReference type="InterPro" id="IPR004701">
    <property type="entry name" value="PTS_EIIA_man-typ"/>
</dbReference>
<dbReference type="EMBL" id="CP059066">
    <property type="protein sequence ID" value="QSQ08079.1"/>
    <property type="molecule type" value="Genomic_DNA"/>
</dbReference>
<dbReference type="GO" id="GO:0009401">
    <property type="term" value="P:phosphoenolpyruvate-dependent sugar phosphotransferase system"/>
    <property type="evidence" value="ECO:0007669"/>
    <property type="project" value="UniProtKB-KW"/>
</dbReference>
<dbReference type="InterPro" id="IPR051471">
    <property type="entry name" value="Bacterial_PTS_sugar_comp"/>
</dbReference>
<comment type="subcellular location">
    <subcellularLocation>
        <location evidence="1">Cytoplasm</location>
    </subcellularLocation>
</comment>
<dbReference type="Pfam" id="PF03610">
    <property type="entry name" value="EIIA-man"/>
    <property type="match status" value="1"/>
</dbReference>
<dbReference type="Gene3D" id="3.40.50.510">
    <property type="entry name" value="Phosphotransferase system, mannose-type IIA component"/>
    <property type="match status" value="1"/>
</dbReference>
<evidence type="ECO:0000256" key="6">
    <source>
        <dbReference type="ARBA" id="ARBA00022683"/>
    </source>
</evidence>
<evidence type="ECO:0000313" key="9">
    <source>
        <dbReference type="EMBL" id="QSQ08079.1"/>
    </source>
</evidence>
<gene>
    <name evidence="9" type="primary">levD</name>
    <name evidence="9" type="ORF">H0A61_00399</name>
</gene>
<dbReference type="Proteomes" id="UP000662904">
    <property type="component" value="Chromosome"/>
</dbReference>
<evidence type="ECO:0000313" key="10">
    <source>
        <dbReference type="Proteomes" id="UP000662904"/>
    </source>
</evidence>
<dbReference type="SUPFAM" id="SSF53062">
    <property type="entry name" value="PTS system fructose IIA component-like"/>
    <property type="match status" value="1"/>
</dbReference>
<dbReference type="InterPro" id="IPR036662">
    <property type="entry name" value="PTS_EIIA_man-typ_sf"/>
</dbReference>
<reference evidence="9" key="1">
    <citation type="submission" date="2020-07" db="EMBL/GenBank/DDBJ databases">
        <title>Koleobacter methoxysyntrophicus gen. nov., sp. nov., a novel anaerobic bacterium isolated from deep subsurface oil field and proposal of Koleobacterales ord. nov. in the phylum Firmicutes.</title>
        <authorList>
            <person name="Sakamoto S."/>
            <person name="Tamaki H."/>
        </authorList>
    </citation>
    <scope>NUCLEOTIDE SEQUENCE</scope>
    <source>
        <strain evidence="9">NRmbB1</strain>
    </source>
</reference>
<keyword evidence="4" id="KW-0762">Sugar transport</keyword>
<evidence type="ECO:0000256" key="7">
    <source>
        <dbReference type="ARBA" id="ARBA00022777"/>
    </source>
</evidence>
<keyword evidence="3" id="KW-0963">Cytoplasm</keyword>
<keyword evidence="5" id="KW-0808">Transferase</keyword>
<name>A0A8A0RKM4_9FIRM</name>
<evidence type="ECO:0000256" key="3">
    <source>
        <dbReference type="ARBA" id="ARBA00022490"/>
    </source>
</evidence>
<protein>
    <submittedName>
        <fullName evidence="9">PTS system fructose-specific EIIA component</fullName>
    </submittedName>
</protein>
<dbReference type="CDD" id="cd00006">
    <property type="entry name" value="PTS_IIA_man"/>
    <property type="match status" value="1"/>
</dbReference>
<evidence type="ECO:0000256" key="1">
    <source>
        <dbReference type="ARBA" id="ARBA00004496"/>
    </source>
</evidence>
<proteinExistence type="predicted"/>
<dbReference type="AlphaFoldDB" id="A0A8A0RKM4"/>
<dbReference type="RefSeq" id="WP_206708314.1">
    <property type="nucleotide sequence ID" value="NZ_CP059066.1"/>
</dbReference>